<dbReference type="EMBL" id="JWIR02000024">
    <property type="protein sequence ID" value="KKB41251.1"/>
    <property type="molecule type" value="Genomic_DNA"/>
</dbReference>
<dbReference type="RefSeq" id="WP_040047510.1">
    <property type="nucleotide sequence ID" value="NZ_JWIR02000024.1"/>
</dbReference>
<sequence length="66" mass="7706">MKKESMIEKNMTSTDEFVRTLYTDLHDRIQHYEKEEAGAEKMRKVDCLPEIALIGIISVFLLSVIF</sequence>
<evidence type="ECO:0000256" key="1">
    <source>
        <dbReference type="SAM" id="Phobius"/>
    </source>
</evidence>
<evidence type="ECO:0000313" key="3">
    <source>
        <dbReference type="Proteomes" id="UP000031563"/>
    </source>
</evidence>
<keyword evidence="1" id="KW-0812">Transmembrane</keyword>
<organism evidence="2 3">
    <name type="scientific">Bacillus thermotolerans</name>
    <name type="common">Quasibacillus thermotolerans</name>
    <dbReference type="NCBI Taxonomy" id="1221996"/>
    <lineage>
        <taxon>Bacteria</taxon>
        <taxon>Bacillati</taxon>
        <taxon>Bacillota</taxon>
        <taxon>Bacilli</taxon>
        <taxon>Bacillales</taxon>
        <taxon>Bacillaceae</taxon>
        <taxon>Bacillus</taxon>
    </lineage>
</organism>
<keyword evidence="1" id="KW-0472">Membrane</keyword>
<protein>
    <submittedName>
        <fullName evidence="2">Uncharacterized protein</fullName>
    </submittedName>
</protein>
<comment type="caution">
    <text evidence="2">The sequence shown here is derived from an EMBL/GenBank/DDBJ whole genome shotgun (WGS) entry which is preliminary data.</text>
</comment>
<reference evidence="2" key="1">
    <citation type="submission" date="2015-02" db="EMBL/GenBank/DDBJ databases">
        <title>Genome Assembly of Bacillaceae bacterium MTCC 8252.</title>
        <authorList>
            <person name="Verma A."/>
            <person name="Khatri I."/>
            <person name="Mual P."/>
            <person name="Subramanian S."/>
            <person name="Krishnamurthi S."/>
        </authorList>
    </citation>
    <scope>NUCLEOTIDE SEQUENCE [LARGE SCALE GENOMIC DNA]</scope>
    <source>
        <strain evidence="2">MTCC 8252</strain>
    </source>
</reference>
<keyword evidence="1" id="KW-1133">Transmembrane helix</keyword>
<gene>
    <name evidence="2" type="ORF">QY95_00958</name>
</gene>
<dbReference type="OrthoDB" id="2915791at2"/>
<proteinExistence type="predicted"/>
<dbReference type="Proteomes" id="UP000031563">
    <property type="component" value="Unassembled WGS sequence"/>
</dbReference>
<accession>A0A0F5I6V3</accession>
<dbReference type="AlphaFoldDB" id="A0A0F5I6V3"/>
<name>A0A0F5I6V3_BACTR</name>
<evidence type="ECO:0000313" key="2">
    <source>
        <dbReference type="EMBL" id="KKB41251.1"/>
    </source>
</evidence>
<feature type="transmembrane region" description="Helical" evidence="1">
    <location>
        <begin position="47"/>
        <end position="65"/>
    </location>
</feature>
<dbReference type="STRING" id="1221996.QY95_00958"/>
<keyword evidence="3" id="KW-1185">Reference proteome</keyword>